<accession>A0A015ZEF9</accession>
<name>A0A015ZEF9_BACFG</name>
<feature type="transmembrane region" description="Helical" evidence="10">
    <location>
        <begin position="138"/>
        <end position="157"/>
    </location>
</feature>
<evidence type="ECO:0000259" key="11">
    <source>
        <dbReference type="Pfam" id="PF03412"/>
    </source>
</evidence>
<dbReference type="RefSeq" id="WP_032571453.1">
    <property type="nucleotide sequence ID" value="NZ_JGDM01000095.1"/>
</dbReference>
<dbReference type="GO" id="GO:0016020">
    <property type="term" value="C:membrane"/>
    <property type="evidence" value="ECO:0007669"/>
    <property type="project" value="UniProtKB-SubCell"/>
</dbReference>
<feature type="transmembrane region" description="Helical" evidence="10">
    <location>
        <begin position="301"/>
        <end position="322"/>
    </location>
</feature>
<keyword evidence="7 10" id="KW-0472">Membrane</keyword>
<organism evidence="14 15">
    <name type="scientific">Bacteroides fragilis str. 2-F-2 #4</name>
    <dbReference type="NCBI Taxonomy" id="1339280"/>
    <lineage>
        <taxon>Bacteria</taxon>
        <taxon>Pseudomonadati</taxon>
        <taxon>Bacteroidota</taxon>
        <taxon>Bacteroidia</taxon>
        <taxon>Bacteroidales</taxon>
        <taxon>Bacteroidaceae</taxon>
        <taxon>Bacteroides</taxon>
    </lineage>
</organism>
<proteinExistence type="inferred from homology"/>
<evidence type="ECO:0000256" key="4">
    <source>
        <dbReference type="ARBA" id="ARBA00022719"/>
    </source>
</evidence>
<reference evidence="14 15" key="1">
    <citation type="submission" date="2014-02" db="EMBL/GenBank/DDBJ databases">
        <authorList>
            <person name="Sears C."/>
            <person name="Carroll K."/>
            <person name="Sack B.R."/>
            <person name="Qadri F."/>
            <person name="Myers L.L."/>
            <person name="Chung G.-T."/>
            <person name="Escheverria P."/>
            <person name="Fraser C.M."/>
            <person name="Sadzewicz L."/>
            <person name="Shefchek K.A."/>
            <person name="Tallon L."/>
            <person name="Das S.P."/>
            <person name="Daugherty S."/>
            <person name="Mongodin E.F."/>
        </authorList>
    </citation>
    <scope>NUCLEOTIDE SEQUENCE [LARGE SCALE GENOMIC DNA]</scope>
    <source>
        <strain evidence="14 15">2-F-2 #4</strain>
    </source>
</reference>
<keyword evidence="4" id="KW-0874">Quinone</keyword>
<feature type="transmembrane region" description="Helical" evidence="10">
    <location>
        <begin position="217"/>
        <end position="238"/>
    </location>
</feature>
<protein>
    <submittedName>
        <fullName evidence="14">Thioredoxin family protein</fullName>
    </submittedName>
</protein>
<feature type="transmembrane region" description="Helical" evidence="10">
    <location>
        <begin position="244"/>
        <end position="263"/>
    </location>
</feature>
<evidence type="ECO:0000256" key="9">
    <source>
        <dbReference type="ARBA" id="ARBA00023284"/>
    </source>
</evidence>
<comment type="caution">
    <text evidence="14">The sequence shown here is derived from an EMBL/GenBank/DDBJ whole genome shotgun (WGS) entry which is preliminary data.</text>
</comment>
<evidence type="ECO:0000256" key="6">
    <source>
        <dbReference type="ARBA" id="ARBA00023002"/>
    </source>
</evidence>
<dbReference type="PATRIC" id="fig|1339280.3.peg.3952"/>
<evidence type="ECO:0000256" key="3">
    <source>
        <dbReference type="ARBA" id="ARBA00022692"/>
    </source>
</evidence>
<dbReference type="Pfam" id="PF13462">
    <property type="entry name" value="Thioredoxin_4"/>
    <property type="match status" value="1"/>
</dbReference>
<feature type="transmembrane region" description="Helical" evidence="10">
    <location>
        <begin position="270"/>
        <end position="295"/>
    </location>
</feature>
<keyword evidence="8" id="KW-1015">Disulfide bond</keyword>
<evidence type="ECO:0000256" key="1">
    <source>
        <dbReference type="ARBA" id="ARBA00004141"/>
    </source>
</evidence>
<keyword evidence="9" id="KW-0676">Redox-active center</keyword>
<evidence type="ECO:0000256" key="2">
    <source>
        <dbReference type="ARBA" id="ARBA00006214"/>
    </source>
</evidence>
<comment type="similarity">
    <text evidence="2">Belongs to the VKOR family.</text>
</comment>
<keyword evidence="5 10" id="KW-1133">Transmembrane helix</keyword>
<keyword evidence="3 10" id="KW-0812">Transmembrane</keyword>
<dbReference type="GO" id="GO:0006508">
    <property type="term" value="P:proteolysis"/>
    <property type="evidence" value="ECO:0007669"/>
    <property type="project" value="InterPro"/>
</dbReference>
<evidence type="ECO:0000256" key="7">
    <source>
        <dbReference type="ARBA" id="ARBA00023136"/>
    </source>
</evidence>
<dbReference type="GO" id="GO:0048038">
    <property type="term" value="F:quinone binding"/>
    <property type="evidence" value="ECO:0007669"/>
    <property type="project" value="UniProtKB-KW"/>
</dbReference>
<dbReference type="Gene3D" id="3.90.70.10">
    <property type="entry name" value="Cysteine proteinases"/>
    <property type="match status" value="1"/>
</dbReference>
<feature type="domain" description="Thioredoxin-like fold" evidence="13">
    <location>
        <begin position="364"/>
        <end position="509"/>
    </location>
</feature>
<dbReference type="Pfam" id="PF07884">
    <property type="entry name" value="VKOR"/>
    <property type="match status" value="1"/>
</dbReference>
<gene>
    <name evidence="14" type="ORF">M076_4125</name>
</gene>
<evidence type="ECO:0000259" key="12">
    <source>
        <dbReference type="Pfam" id="PF07884"/>
    </source>
</evidence>
<dbReference type="Pfam" id="PF03412">
    <property type="entry name" value="Peptidase_C39"/>
    <property type="match status" value="1"/>
</dbReference>
<dbReference type="GO" id="GO:0005524">
    <property type="term" value="F:ATP binding"/>
    <property type="evidence" value="ECO:0007669"/>
    <property type="project" value="InterPro"/>
</dbReference>
<evidence type="ECO:0000256" key="8">
    <source>
        <dbReference type="ARBA" id="ARBA00023157"/>
    </source>
</evidence>
<dbReference type="Gene3D" id="1.20.1440.130">
    <property type="entry name" value="VKOR domain"/>
    <property type="match status" value="1"/>
</dbReference>
<sequence>MNRNILSILFDELHVKYTKKYLSELIEGHPYKYNLYGFSQILTMYHVENKGVQISKDDIELLDAPFIAYAGHDIVVVKNLTREKIEYYWQRRWIQSSVEAFCEIWDGIVLLTETSSKSIEPDYKQHKWQELVSKLKKGAISVLLFILLFLCMPSLWVGTTYSWMYLIINFMGMGVSYLLLQKQLHAQSLYGDKICTLFHQKDCNTVLESDAANFMGLFSWSEIGFGYFMSNIIGVLFFPELIFYMVWVNILALPYTIWSVWYQSKIARQWCVLCLIVQCLLWCLFFVDLGFHMIVIPVWNWRSLLLVMCMYLFSILLMNQIVQVLTKLRQYRMAAYELASIKVVEEVFVSLLKKEPHYYIDRTVSKMILGNSDASLCVTVLTNPHCEPCGKMHRKIENLLMDVGDRMCVQYIFSAFNDELLISNQFLIAVYLQYGEEKGRRIYEEWFTRGKYTAKDYIKKFNLDINSADVLSELEHHQRWKIGNHLSATPTILVNGYKLPKRYQIEDLVHLANSKLAELLLR</sequence>
<dbReference type="InterPro" id="IPR005074">
    <property type="entry name" value="Peptidase_C39"/>
</dbReference>
<evidence type="ECO:0000313" key="14">
    <source>
        <dbReference type="EMBL" id="EXZ42727.1"/>
    </source>
</evidence>
<dbReference type="AlphaFoldDB" id="A0A015ZEF9"/>
<feature type="transmembrane region" description="Helical" evidence="10">
    <location>
        <begin position="163"/>
        <end position="180"/>
    </location>
</feature>
<dbReference type="InterPro" id="IPR038354">
    <property type="entry name" value="VKOR_sf"/>
</dbReference>
<dbReference type="GO" id="GO:0016491">
    <property type="term" value="F:oxidoreductase activity"/>
    <property type="evidence" value="ECO:0007669"/>
    <property type="project" value="UniProtKB-KW"/>
</dbReference>
<dbReference type="CDD" id="cd12921">
    <property type="entry name" value="VKOR_4"/>
    <property type="match status" value="1"/>
</dbReference>
<dbReference type="EMBL" id="JGDM01000095">
    <property type="protein sequence ID" value="EXZ42727.1"/>
    <property type="molecule type" value="Genomic_DNA"/>
</dbReference>
<feature type="domain" description="Vitamin K epoxide reductase" evidence="12">
    <location>
        <begin position="163"/>
        <end position="287"/>
    </location>
</feature>
<dbReference type="SUPFAM" id="SSF52833">
    <property type="entry name" value="Thioredoxin-like"/>
    <property type="match status" value="1"/>
</dbReference>
<evidence type="ECO:0000256" key="5">
    <source>
        <dbReference type="ARBA" id="ARBA00022989"/>
    </source>
</evidence>
<comment type="subcellular location">
    <subcellularLocation>
        <location evidence="1">Membrane</location>
        <topology evidence="1">Multi-pass membrane protein</topology>
    </subcellularLocation>
</comment>
<dbReference type="Gene3D" id="3.40.30.10">
    <property type="entry name" value="Glutaredoxin"/>
    <property type="match status" value="1"/>
</dbReference>
<dbReference type="InterPro" id="IPR036249">
    <property type="entry name" value="Thioredoxin-like_sf"/>
</dbReference>
<evidence type="ECO:0000259" key="13">
    <source>
        <dbReference type="Pfam" id="PF13462"/>
    </source>
</evidence>
<evidence type="ECO:0000256" key="10">
    <source>
        <dbReference type="SAM" id="Phobius"/>
    </source>
</evidence>
<dbReference type="InterPro" id="IPR012932">
    <property type="entry name" value="VKOR"/>
</dbReference>
<dbReference type="InterPro" id="IPR012336">
    <property type="entry name" value="Thioredoxin-like_fold"/>
</dbReference>
<dbReference type="GO" id="GO:0008233">
    <property type="term" value="F:peptidase activity"/>
    <property type="evidence" value="ECO:0007669"/>
    <property type="project" value="InterPro"/>
</dbReference>
<keyword evidence="6" id="KW-0560">Oxidoreductase</keyword>
<evidence type="ECO:0000313" key="15">
    <source>
        <dbReference type="Proteomes" id="UP000022272"/>
    </source>
</evidence>
<dbReference type="Proteomes" id="UP000022272">
    <property type="component" value="Unassembled WGS sequence"/>
</dbReference>
<feature type="domain" description="Peptidase C39" evidence="11">
    <location>
        <begin position="6"/>
        <end position="116"/>
    </location>
</feature>